<reference evidence="2" key="1">
    <citation type="journal article" date="2016" name="Insect Biochem. Mol. Biol.">
        <title>Multifaceted biological insights from a draft genome sequence of the tobacco hornworm moth, Manduca sexta.</title>
        <authorList>
            <person name="Kanost M.R."/>
            <person name="Arrese E.L."/>
            <person name="Cao X."/>
            <person name="Chen Y.R."/>
            <person name="Chellapilla S."/>
            <person name="Goldsmith M.R."/>
            <person name="Grosse-Wilde E."/>
            <person name="Heckel D.G."/>
            <person name="Herndon N."/>
            <person name="Jiang H."/>
            <person name="Papanicolaou A."/>
            <person name="Qu J."/>
            <person name="Soulages J.L."/>
            <person name="Vogel H."/>
            <person name="Walters J."/>
            <person name="Waterhouse R.M."/>
            <person name="Ahn S.J."/>
            <person name="Almeida F.C."/>
            <person name="An C."/>
            <person name="Aqrawi P."/>
            <person name="Bretschneider A."/>
            <person name="Bryant W.B."/>
            <person name="Bucks S."/>
            <person name="Chao H."/>
            <person name="Chevignon G."/>
            <person name="Christen J.M."/>
            <person name="Clarke D.F."/>
            <person name="Dittmer N.T."/>
            <person name="Ferguson L.C.F."/>
            <person name="Garavelou S."/>
            <person name="Gordon K.H.J."/>
            <person name="Gunaratna R.T."/>
            <person name="Han Y."/>
            <person name="Hauser F."/>
            <person name="He Y."/>
            <person name="Heidel-Fischer H."/>
            <person name="Hirsh A."/>
            <person name="Hu Y."/>
            <person name="Jiang H."/>
            <person name="Kalra D."/>
            <person name="Klinner C."/>
            <person name="Konig C."/>
            <person name="Kovar C."/>
            <person name="Kroll A.R."/>
            <person name="Kuwar S.S."/>
            <person name="Lee S.L."/>
            <person name="Lehman R."/>
            <person name="Li K."/>
            <person name="Li Z."/>
            <person name="Liang H."/>
            <person name="Lovelace S."/>
            <person name="Lu Z."/>
            <person name="Mansfield J.H."/>
            <person name="McCulloch K.J."/>
            <person name="Mathew T."/>
            <person name="Morton B."/>
            <person name="Muzny D.M."/>
            <person name="Neunemann D."/>
            <person name="Ongeri F."/>
            <person name="Pauchet Y."/>
            <person name="Pu L.L."/>
            <person name="Pyrousis I."/>
            <person name="Rao X.J."/>
            <person name="Redding A."/>
            <person name="Roesel C."/>
            <person name="Sanchez-Gracia A."/>
            <person name="Schaack S."/>
            <person name="Shukla A."/>
            <person name="Tetreau G."/>
            <person name="Wang Y."/>
            <person name="Xiong G.H."/>
            <person name="Traut W."/>
            <person name="Walsh T.K."/>
            <person name="Worley K.C."/>
            <person name="Wu D."/>
            <person name="Wu W."/>
            <person name="Wu Y.Q."/>
            <person name="Zhang X."/>
            <person name="Zou Z."/>
            <person name="Zucker H."/>
            <person name="Briscoe A.D."/>
            <person name="Burmester T."/>
            <person name="Clem R.J."/>
            <person name="Feyereisen R."/>
            <person name="Grimmelikhuijzen C.J.P."/>
            <person name="Hamodrakas S.J."/>
            <person name="Hansson B.S."/>
            <person name="Huguet E."/>
            <person name="Jermiin L.S."/>
            <person name="Lan Q."/>
            <person name="Lehman H.K."/>
            <person name="Lorenzen M."/>
            <person name="Merzendorfer H."/>
            <person name="Michalopoulos I."/>
            <person name="Morton D.B."/>
            <person name="Muthukrishnan S."/>
            <person name="Oakeshott J.G."/>
            <person name="Palmer W."/>
            <person name="Park Y."/>
            <person name="Passarelli A.L."/>
            <person name="Rozas J."/>
            <person name="Schwartz L.M."/>
            <person name="Smith W."/>
            <person name="Southgate A."/>
            <person name="Vilcinskas A."/>
            <person name="Vogt R."/>
            <person name="Wang P."/>
            <person name="Werren J."/>
            <person name="Yu X.Q."/>
            <person name="Zhou J.J."/>
            <person name="Brown S.J."/>
            <person name="Scherer S.E."/>
            <person name="Richards S."/>
            <person name="Blissard G.W."/>
        </authorList>
    </citation>
    <scope>NUCLEOTIDE SEQUENCE</scope>
</reference>
<dbReference type="EMBL" id="JH668296">
    <property type="protein sequence ID" value="KAG6442866.1"/>
    <property type="molecule type" value="Genomic_DNA"/>
</dbReference>
<evidence type="ECO:0000313" key="3">
    <source>
        <dbReference type="Proteomes" id="UP000791440"/>
    </source>
</evidence>
<dbReference type="OrthoDB" id="7485426at2759"/>
<proteinExistence type="predicted"/>
<evidence type="ECO:0000313" key="2">
    <source>
        <dbReference type="EMBL" id="KAG6442866.1"/>
    </source>
</evidence>
<dbReference type="Proteomes" id="UP000791440">
    <property type="component" value="Unassembled WGS sequence"/>
</dbReference>
<protein>
    <submittedName>
        <fullName evidence="2">Uncharacterized protein</fullName>
    </submittedName>
</protein>
<feature type="chain" id="PRO_5037456962" evidence="1">
    <location>
        <begin position="23"/>
        <end position="221"/>
    </location>
</feature>
<comment type="caution">
    <text evidence="2">The sequence shown here is derived from an EMBL/GenBank/DDBJ whole genome shotgun (WGS) entry which is preliminary data.</text>
</comment>
<evidence type="ECO:0000256" key="1">
    <source>
        <dbReference type="SAM" id="SignalP"/>
    </source>
</evidence>
<reference evidence="2" key="2">
    <citation type="submission" date="2020-12" db="EMBL/GenBank/DDBJ databases">
        <authorList>
            <person name="Kanost M."/>
        </authorList>
    </citation>
    <scope>NUCLEOTIDE SEQUENCE</scope>
</reference>
<name>A0A922CE35_MANSE</name>
<dbReference type="AlphaFoldDB" id="A0A922CE35"/>
<accession>A0A922CE35</accession>
<sequence>MTGWQLALVQVVLIKITTQSIAGVTYMDHFDFEERYRDVYECDPFYWHPLHLPDHCAEMYEKLIRTKIASRAPVRIVKERDVVYNLNYPFINAEIIPEYSALTYSELTPYEKMFAYLKRDITKHPKAPTIEVMPNFGPVAVYRQPISKKSEVMIKKIAQAYADVQPGPESDGFYGHIDVKSGNKLNSDTIHEITTNSNRNKPMKITKKLKNGHIVTIKKIN</sequence>
<organism evidence="2 3">
    <name type="scientific">Manduca sexta</name>
    <name type="common">Tobacco hawkmoth</name>
    <name type="synonym">Tobacco hornworm</name>
    <dbReference type="NCBI Taxonomy" id="7130"/>
    <lineage>
        <taxon>Eukaryota</taxon>
        <taxon>Metazoa</taxon>
        <taxon>Ecdysozoa</taxon>
        <taxon>Arthropoda</taxon>
        <taxon>Hexapoda</taxon>
        <taxon>Insecta</taxon>
        <taxon>Pterygota</taxon>
        <taxon>Neoptera</taxon>
        <taxon>Endopterygota</taxon>
        <taxon>Lepidoptera</taxon>
        <taxon>Glossata</taxon>
        <taxon>Ditrysia</taxon>
        <taxon>Bombycoidea</taxon>
        <taxon>Sphingidae</taxon>
        <taxon>Sphinginae</taxon>
        <taxon>Sphingini</taxon>
        <taxon>Manduca</taxon>
    </lineage>
</organism>
<keyword evidence="1" id="KW-0732">Signal</keyword>
<gene>
    <name evidence="2" type="ORF">O3G_MSEX002509</name>
</gene>
<keyword evidence="3" id="KW-1185">Reference proteome</keyword>
<feature type="signal peptide" evidence="1">
    <location>
        <begin position="1"/>
        <end position="22"/>
    </location>
</feature>